<dbReference type="Proteomes" id="UP000665561">
    <property type="component" value="Unassembled WGS sequence"/>
</dbReference>
<keyword evidence="10" id="KW-1185">Reference proteome</keyword>
<dbReference type="InterPro" id="IPR004761">
    <property type="entry name" value="Spore_GerAB"/>
</dbReference>
<keyword evidence="5 8" id="KW-0812">Transmembrane</keyword>
<evidence type="ECO:0000313" key="10">
    <source>
        <dbReference type="Proteomes" id="UP000665561"/>
    </source>
</evidence>
<gene>
    <name evidence="9" type="ORF">GT019_04895</name>
</gene>
<keyword evidence="4" id="KW-0309">Germination</keyword>
<comment type="similarity">
    <text evidence="2">Belongs to the amino acid-polyamine-organocation (APC) superfamily. Spore germination protein (SGP) (TC 2.A.3.9) family.</text>
</comment>
<proteinExistence type="inferred from homology"/>
<evidence type="ECO:0000256" key="6">
    <source>
        <dbReference type="ARBA" id="ARBA00022989"/>
    </source>
</evidence>
<reference evidence="9 10" key="1">
    <citation type="submission" date="2020-01" db="EMBL/GenBank/DDBJ databases">
        <title>Paenibacillus soybeanensis sp. nov. isolated from the nodules of soybean (Glycine max(L.) Merr).</title>
        <authorList>
            <person name="Wang H."/>
        </authorList>
    </citation>
    <scope>NUCLEOTIDE SEQUENCE [LARGE SCALE GENOMIC DNA]</scope>
    <source>
        <strain evidence="9 10">T1</strain>
    </source>
</reference>
<evidence type="ECO:0000256" key="4">
    <source>
        <dbReference type="ARBA" id="ARBA00022544"/>
    </source>
</evidence>
<evidence type="ECO:0000256" key="8">
    <source>
        <dbReference type="SAM" id="Phobius"/>
    </source>
</evidence>
<protein>
    <submittedName>
        <fullName evidence="9">GerAB/ArcD/ProY family transporter</fullName>
    </submittedName>
</protein>
<dbReference type="EMBL" id="JAAAMV010000002">
    <property type="protein sequence ID" value="NBD23199.1"/>
    <property type="molecule type" value="Genomic_DNA"/>
</dbReference>
<feature type="transmembrane region" description="Helical" evidence="8">
    <location>
        <begin position="341"/>
        <end position="360"/>
    </location>
</feature>
<name>A0ABW9XKR6_9BACL</name>
<keyword evidence="6 8" id="KW-1133">Transmembrane helix</keyword>
<feature type="transmembrane region" description="Helical" evidence="8">
    <location>
        <begin position="222"/>
        <end position="242"/>
    </location>
</feature>
<accession>A0ABW9XKR6</accession>
<keyword evidence="7 8" id="KW-0472">Membrane</keyword>
<feature type="transmembrane region" description="Helical" evidence="8">
    <location>
        <begin position="86"/>
        <end position="109"/>
    </location>
</feature>
<dbReference type="PANTHER" id="PTHR34975:SF2">
    <property type="entry name" value="SPORE GERMINATION PROTEIN A2"/>
    <property type="match status" value="1"/>
</dbReference>
<comment type="caution">
    <text evidence="9">The sequence shown here is derived from an EMBL/GenBank/DDBJ whole genome shotgun (WGS) entry which is preliminary data.</text>
</comment>
<evidence type="ECO:0000256" key="7">
    <source>
        <dbReference type="ARBA" id="ARBA00023136"/>
    </source>
</evidence>
<organism evidence="9 10">
    <name type="scientific">Paenibacillus glycinis</name>
    <dbReference type="NCBI Taxonomy" id="2697035"/>
    <lineage>
        <taxon>Bacteria</taxon>
        <taxon>Bacillati</taxon>
        <taxon>Bacillota</taxon>
        <taxon>Bacilli</taxon>
        <taxon>Bacillales</taxon>
        <taxon>Paenibacillaceae</taxon>
        <taxon>Paenibacillus</taxon>
    </lineage>
</organism>
<evidence type="ECO:0000256" key="1">
    <source>
        <dbReference type="ARBA" id="ARBA00004141"/>
    </source>
</evidence>
<keyword evidence="3" id="KW-0813">Transport</keyword>
<evidence type="ECO:0000313" key="9">
    <source>
        <dbReference type="EMBL" id="NBD23199.1"/>
    </source>
</evidence>
<comment type="subcellular location">
    <subcellularLocation>
        <location evidence="1">Membrane</location>
        <topology evidence="1">Multi-pass membrane protein</topology>
    </subcellularLocation>
</comment>
<feature type="transmembrane region" description="Helical" evidence="8">
    <location>
        <begin position="271"/>
        <end position="290"/>
    </location>
</feature>
<dbReference type="NCBIfam" id="TIGR00912">
    <property type="entry name" value="2A0309"/>
    <property type="match status" value="1"/>
</dbReference>
<evidence type="ECO:0000256" key="5">
    <source>
        <dbReference type="ARBA" id="ARBA00022692"/>
    </source>
</evidence>
<dbReference type="Pfam" id="PF03845">
    <property type="entry name" value="Spore_permease"/>
    <property type="match status" value="1"/>
</dbReference>
<dbReference type="PANTHER" id="PTHR34975">
    <property type="entry name" value="SPORE GERMINATION PROTEIN A2"/>
    <property type="match status" value="1"/>
</dbReference>
<dbReference type="RefSeq" id="WP_161741631.1">
    <property type="nucleotide sequence ID" value="NZ_JAAAMV010000002.1"/>
</dbReference>
<feature type="transmembrane region" description="Helical" evidence="8">
    <location>
        <begin position="150"/>
        <end position="169"/>
    </location>
</feature>
<feature type="transmembrane region" description="Helical" evidence="8">
    <location>
        <begin position="302"/>
        <end position="321"/>
    </location>
</feature>
<feature type="transmembrane region" description="Helical" evidence="8">
    <location>
        <begin position="121"/>
        <end position="138"/>
    </location>
</feature>
<evidence type="ECO:0000256" key="3">
    <source>
        <dbReference type="ARBA" id="ARBA00022448"/>
    </source>
</evidence>
<feature type="transmembrane region" description="Helical" evidence="8">
    <location>
        <begin position="45"/>
        <end position="66"/>
    </location>
</feature>
<evidence type="ECO:0000256" key="2">
    <source>
        <dbReference type="ARBA" id="ARBA00007998"/>
    </source>
</evidence>
<sequence>MSYQASLSKTVSPYLLWFLIHKSQTGIAVLDFQCKIAHGAEQDSWVSVLLVGMSMHLVVLLMFYVLKHAKKGDLISLHVQLFGKWLGTLLNGVFWLYLLLFVCNQLVTYSQVIQTLVSPDIPTWRVGLVFLLLFVYIADGGFRVITGLSFWFVLIPSLLIITLFIPLQYADWRNFLPVFNHALPDYAYSAERSVPLYMGAELLLLYYPFIRDNAKAIKWAHIGVMHSYLLYGIFTISAFAYYNLGQLKHSVWPTLGMSKIIHFTFLERFDYFYIFNWIFIITPPCCLVLWGSARILRFSTPLSGRVSLWVTAAIVFVVVTWSEDILAVGLLETISRYAGSILLYGYIPFLALCVLVSNWIRKPLVSNAG</sequence>
<feature type="transmembrane region" description="Helical" evidence="8">
    <location>
        <begin position="194"/>
        <end position="210"/>
    </location>
</feature>